<evidence type="ECO:0000256" key="3">
    <source>
        <dbReference type="ARBA" id="ARBA00022475"/>
    </source>
</evidence>
<dbReference type="GO" id="GO:0032977">
    <property type="term" value="F:membrane insertase activity"/>
    <property type="evidence" value="ECO:0007669"/>
    <property type="project" value="InterPro"/>
</dbReference>
<feature type="transmembrane region" description="Helical" evidence="10">
    <location>
        <begin position="28"/>
        <end position="46"/>
    </location>
</feature>
<sequence length="243" mass="28437">MQIIANVFGTILRFIYENISHVMAEPKSISYFAISILLLTLIYKLITLPVTIHTQKTQEQNALMQPEIKEIQRKYKNDPQTQQLKMQELYKKYNFNPLSGCLPIILQMVLVLALFRVMREPGKYMFDNVSKINEIARNFFWIPDLTKPDPVLFGLPLINAFTQFLVAKISMPTNNKDKKSNEPDQMEMMNKSMIYFMPIFMFFISSKYASGLILYWGFSNVIEVLIRLIIKNKDKKDVAEEVR</sequence>
<organism evidence="12 13">
    <name type="scientific">Finegoldia magna</name>
    <name type="common">Peptostreptococcus magnus</name>
    <dbReference type="NCBI Taxonomy" id="1260"/>
    <lineage>
        <taxon>Bacteria</taxon>
        <taxon>Bacillati</taxon>
        <taxon>Bacillota</taxon>
        <taxon>Tissierellia</taxon>
        <taxon>Tissierellales</taxon>
        <taxon>Peptoniphilaceae</taxon>
        <taxon>Finegoldia</taxon>
    </lineage>
</organism>
<dbReference type="GO" id="GO:0015031">
    <property type="term" value="P:protein transport"/>
    <property type="evidence" value="ECO:0007669"/>
    <property type="project" value="UniProtKB-KW"/>
</dbReference>
<dbReference type="NCBIfam" id="TIGR03592">
    <property type="entry name" value="yidC_oxa1_cterm"/>
    <property type="match status" value="1"/>
</dbReference>
<comment type="caution">
    <text evidence="12">The sequence shown here is derived from an EMBL/GenBank/DDBJ whole genome shotgun (WGS) entry which is preliminary data.</text>
</comment>
<keyword evidence="5" id="KW-0653">Protein transport</keyword>
<dbReference type="RefSeq" id="WP_094206475.1">
    <property type="nucleotide sequence ID" value="NZ_CP170999.1"/>
</dbReference>
<evidence type="ECO:0000256" key="7">
    <source>
        <dbReference type="ARBA" id="ARBA00023136"/>
    </source>
</evidence>
<evidence type="ECO:0000256" key="9">
    <source>
        <dbReference type="RuleBase" id="RU003945"/>
    </source>
</evidence>
<dbReference type="InterPro" id="IPR047196">
    <property type="entry name" value="YidC_ALB_C"/>
</dbReference>
<dbReference type="EMBL" id="NDYC01000048">
    <property type="protein sequence ID" value="OXZ26417.1"/>
    <property type="molecule type" value="Genomic_DNA"/>
</dbReference>
<dbReference type="GO" id="GO:0005886">
    <property type="term" value="C:plasma membrane"/>
    <property type="evidence" value="ECO:0007669"/>
    <property type="project" value="UniProtKB-SubCell"/>
</dbReference>
<dbReference type="GO" id="GO:0051205">
    <property type="term" value="P:protein insertion into membrane"/>
    <property type="evidence" value="ECO:0007669"/>
    <property type="project" value="TreeGrafter"/>
</dbReference>
<dbReference type="InterPro" id="IPR028055">
    <property type="entry name" value="YidC/Oxa/ALB_C"/>
</dbReference>
<evidence type="ECO:0000256" key="6">
    <source>
        <dbReference type="ARBA" id="ARBA00022989"/>
    </source>
</evidence>
<evidence type="ECO:0000256" key="1">
    <source>
        <dbReference type="ARBA" id="ARBA00004651"/>
    </source>
</evidence>
<name>A0A233V1Y0_FINMA</name>
<evidence type="ECO:0000256" key="2">
    <source>
        <dbReference type="ARBA" id="ARBA00022448"/>
    </source>
</evidence>
<gene>
    <name evidence="12" type="ORF">B9N49_09305</name>
</gene>
<protein>
    <submittedName>
        <fullName evidence="12">Insertase</fullName>
    </submittedName>
</protein>
<proteinExistence type="inferred from homology"/>
<dbReference type="InterPro" id="IPR001708">
    <property type="entry name" value="YidC/ALB3/OXA1/COX18"/>
</dbReference>
<evidence type="ECO:0000256" key="10">
    <source>
        <dbReference type="SAM" id="Phobius"/>
    </source>
</evidence>
<comment type="subcellular location">
    <subcellularLocation>
        <location evidence="1">Cell membrane</location>
        <topology evidence="1">Multi-pass membrane protein</topology>
    </subcellularLocation>
    <subcellularLocation>
        <location evidence="9">Membrane</location>
        <topology evidence="9">Multi-pass membrane protein</topology>
    </subcellularLocation>
</comment>
<evidence type="ECO:0000259" key="11">
    <source>
        <dbReference type="Pfam" id="PF02096"/>
    </source>
</evidence>
<evidence type="ECO:0000256" key="4">
    <source>
        <dbReference type="ARBA" id="ARBA00022692"/>
    </source>
</evidence>
<keyword evidence="7 10" id="KW-0472">Membrane</keyword>
<keyword evidence="4 9" id="KW-0812">Transmembrane</keyword>
<evidence type="ECO:0000256" key="5">
    <source>
        <dbReference type="ARBA" id="ARBA00022927"/>
    </source>
</evidence>
<dbReference type="PANTHER" id="PTHR12428:SF65">
    <property type="entry name" value="CYTOCHROME C OXIDASE ASSEMBLY PROTEIN COX18, MITOCHONDRIAL"/>
    <property type="match status" value="1"/>
</dbReference>
<keyword evidence="2" id="KW-0813">Transport</keyword>
<feature type="transmembrane region" description="Helical" evidence="10">
    <location>
        <begin position="150"/>
        <end position="167"/>
    </location>
</feature>
<accession>A0A233V1Y0</accession>
<dbReference type="PANTHER" id="PTHR12428">
    <property type="entry name" value="OXA1"/>
    <property type="match status" value="1"/>
</dbReference>
<dbReference type="Proteomes" id="UP000215413">
    <property type="component" value="Unassembled WGS sequence"/>
</dbReference>
<feature type="domain" description="Membrane insertase YidC/Oxa/ALB C-terminal" evidence="11">
    <location>
        <begin position="32"/>
        <end position="231"/>
    </location>
</feature>
<evidence type="ECO:0000313" key="12">
    <source>
        <dbReference type="EMBL" id="OXZ26417.1"/>
    </source>
</evidence>
<evidence type="ECO:0000256" key="8">
    <source>
        <dbReference type="ARBA" id="ARBA00023186"/>
    </source>
</evidence>
<keyword evidence="6 10" id="KW-1133">Transmembrane helix</keyword>
<dbReference type="AlphaFoldDB" id="A0A233V1Y0"/>
<dbReference type="Pfam" id="PF02096">
    <property type="entry name" value="60KD_IMP"/>
    <property type="match status" value="1"/>
</dbReference>
<keyword evidence="3" id="KW-1003">Cell membrane</keyword>
<comment type="similarity">
    <text evidence="9">Belongs to the OXA1/ALB3/YidC family.</text>
</comment>
<dbReference type="CDD" id="cd20070">
    <property type="entry name" value="5TM_YidC_Alb3"/>
    <property type="match status" value="1"/>
</dbReference>
<keyword evidence="8" id="KW-0143">Chaperone</keyword>
<evidence type="ECO:0000313" key="13">
    <source>
        <dbReference type="Proteomes" id="UP000215413"/>
    </source>
</evidence>
<feature type="transmembrane region" description="Helical" evidence="10">
    <location>
        <begin position="188"/>
        <end position="206"/>
    </location>
</feature>
<feature type="transmembrane region" description="Helical" evidence="10">
    <location>
        <begin position="95"/>
        <end position="115"/>
    </location>
</feature>
<reference evidence="13" key="1">
    <citation type="submission" date="2017-04" db="EMBL/GenBank/DDBJ databases">
        <title>Finegoldia magna isolated from orthopedic joint implant-associated infections.</title>
        <authorList>
            <person name="Bjorklund S."/>
            <person name="Bruggemann H."/>
            <person name="Jensen A."/>
            <person name="Hellmark B."/>
            <person name="Soderquist B."/>
        </authorList>
    </citation>
    <scope>NUCLEOTIDE SEQUENCE [LARGE SCALE GENOMIC DNA]</scope>
    <source>
        <strain evidence="13">CCUG 54800</strain>
    </source>
</reference>